<evidence type="ECO:0000256" key="14">
    <source>
        <dbReference type="HAMAP-Rule" id="MF_01398"/>
    </source>
</evidence>
<dbReference type="Pfam" id="PF00430">
    <property type="entry name" value="ATP-synt_B"/>
    <property type="match status" value="1"/>
</dbReference>
<evidence type="ECO:0000313" key="17">
    <source>
        <dbReference type="EMBL" id="ACV06828.1"/>
    </source>
</evidence>
<keyword evidence="7 14" id="KW-0375">Hydrogen ion transport</keyword>
<dbReference type="EMBL" id="CP001686">
    <property type="protein sequence ID" value="ACV06828.1"/>
    <property type="molecule type" value="Genomic_DNA"/>
</dbReference>
<proteinExistence type="inferred from homology"/>
<evidence type="ECO:0000256" key="3">
    <source>
        <dbReference type="ARBA" id="ARBA00022448"/>
    </source>
</evidence>
<dbReference type="Gene3D" id="1.20.5.620">
    <property type="entry name" value="F1F0 ATP synthase subunit B, membrane domain"/>
    <property type="match status" value="1"/>
</dbReference>
<keyword evidence="9 14" id="KW-0406">Ion transport</keyword>
<dbReference type="GO" id="GO:0046933">
    <property type="term" value="F:proton-transporting ATP synthase activity, rotational mechanism"/>
    <property type="evidence" value="ECO:0007669"/>
    <property type="project" value="UniProtKB-UniRule"/>
</dbReference>
<evidence type="ECO:0000256" key="9">
    <source>
        <dbReference type="ARBA" id="ARBA00023065"/>
    </source>
</evidence>
<evidence type="ECO:0000256" key="6">
    <source>
        <dbReference type="ARBA" id="ARBA00022692"/>
    </source>
</evidence>
<dbReference type="SUPFAM" id="SSF81573">
    <property type="entry name" value="F1F0 ATP synthase subunit B, membrane domain"/>
    <property type="match status" value="1"/>
</dbReference>
<dbReference type="GO" id="GO:0045259">
    <property type="term" value="C:proton-transporting ATP synthase complex"/>
    <property type="evidence" value="ECO:0007669"/>
    <property type="project" value="UniProtKB-KW"/>
</dbReference>
<keyword evidence="16" id="KW-0175">Coiled coil</keyword>
<dbReference type="STRING" id="478801.Ksed_18240"/>
<dbReference type="eggNOG" id="COG0711">
    <property type="taxonomic scope" value="Bacteria"/>
</dbReference>
<evidence type="ECO:0000256" key="16">
    <source>
        <dbReference type="SAM" id="Coils"/>
    </source>
</evidence>
<evidence type="ECO:0000256" key="8">
    <source>
        <dbReference type="ARBA" id="ARBA00022989"/>
    </source>
</evidence>
<organism evidence="17 18">
    <name type="scientific">Kytococcus sedentarius (strain ATCC 14392 / DSM 20547 / JCM 11482 / CCUG 33030 / NBRC 15357 / NCTC 11040 / CCM 314 / 541)</name>
    <name type="common">Micrococcus sedentarius</name>
    <dbReference type="NCBI Taxonomy" id="478801"/>
    <lineage>
        <taxon>Bacteria</taxon>
        <taxon>Bacillati</taxon>
        <taxon>Actinomycetota</taxon>
        <taxon>Actinomycetes</taxon>
        <taxon>Micrococcales</taxon>
        <taxon>Kytococcaceae</taxon>
        <taxon>Kytococcus</taxon>
    </lineage>
</organism>
<dbReference type="HAMAP" id="MF_01398">
    <property type="entry name" value="ATP_synth_b_bprime"/>
    <property type="match status" value="1"/>
</dbReference>
<dbReference type="HOGENOM" id="CLU_079215_5_1_11"/>
<dbReference type="InterPro" id="IPR005864">
    <property type="entry name" value="ATP_synth_F0_bsu_bac"/>
</dbReference>
<evidence type="ECO:0000256" key="10">
    <source>
        <dbReference type="ARBA" id="ARBA00023136"/>
    </source>
</evidence>
<evidence type="ECO:0000313" key="18">
    <source>
        <dbReference type="Proteomes" id="UP000006666"/>
    </source>
</evidence>
<dbReference type="InterPro" id="IPR050059">
    <property type="entry name" value="ATP_synthase_B_chain"/>
</dbReference>
<dbReference type="InterPro" id="IPR028987">
    <property type="entry name" value="ATP_synth_B-like_membr_sf"/>
</dbReference>
<keyword evidence="8 14" id="KW-1133">Transmembrane helix</keyword>
<sequence length="192" mass="20847">MHNLSVLAEGEEHAAGRSGTDALIPYLPELIFGLIAIGIVYYVASKFFVPAMEKAYAERRDAIEGGMARAEEAEAEARAAQQKYESQLAEARAEANAIREKAREEGDAIRAEKRQQADAEAARVLETAQKQIASERQQAQVQLRGEVGRLSTDLAGRIVGESLTDETRQKGLVDRFLSELESGSASATGKAR</sequence>
<dbReference type="PANTHER" id="PTHR33445">
    <property type="entry name" value="ATP SYNTHASE SUBUNIT B', CHLOROPLASTIC"/>
    <property type="match status" value="1"/>
</dbReference>
<keyword evidence="4 14" id="KW-1003">Cell membrane</keyword>
<dbReference type="PANTHER" id="PTHR33445:SF1">
    <property type="entry name" value="ATP SYNTHASE SUBUNIT B"/>
    <property type="match status" value="1"/>
</dbReference>
<keyword evidence="18" id="KW-1185">Reference proteome</keyword>
<dbReference type="NCBIfam" id="TIGR01144">
    <property type="entry name" value="ATP_synt_b"/>
    <property type="match status" value="1"/>
</dbReference>
<evidence type="ECO:0000256" key="5">
    <source>
        <dbReference type="ARBA" id="ARBA00022547"/>
    </source>
</evidence>
<evidence type="ECO:0000256" key="15">
    <source>
        <dbReference type="RuleBase" id="RU003848"/>
    </source>
</evidence>
<comment type="function">
    <text evidence="14">Component of the F(0) channel, it forms part of the peripheral stalk, linking F(1) to F(0).</text>
</comment>
<protein>
    <recommendedName>
        <fullName evidence="14">ATP synthase subunit b</fullName>
    </recommendedName>
    <alternativeName>
        <fullName evidence="14">ATP synthase F(0) sector subunit b</fullName>
    </alternativeName>
    <alternativeName>
        <fullName evidence="14">ATPase subunit I</fullName>
    </alternativeName>
    <alternativeName>
        <fullName evidence="14">F-type ATPase subunit b</fullName>
        <shortName evidence="14">F-ATPase subunit b</shortName>
    </alternativeName>
</protein>
<dbReference type="AlphaFoldDB" id="C7NJP6"/>
<keyword evidence="10 14" id="KW-0472">Membrane</keyword>
<dbReference type="InterPro" id="IPR002146">
    <property type="entry name" value="ATP_synth_b/b'su_bac/chlpt"/>
</dbReference>
<comment type="function">
    <text evidence="12 14">F(1)F(0) ATP synthase produces ATP from ADP in the presence of a proton or sodium gradient. F-type ATPases consist of two structural domains, F(1) containing the extramembraneous catalytic core and F(0) containing the membrane proton channel, linked together by a central stalk and a peripheral stalk. During catalysis, ATP synthesis in the catalytic domain of F(1) is coupled via a rotary mechanism of the central stalk subunits to proton translocation.</text>
</comment>
<dbReference type="NCBIfam" id="NF004412">
    <property type="entry name" value="PRK05759.1-3"/>
    <property type="match status" value="1"/>
</dbReference>
<evidence type="ECO:0000256" key="13">
    <source>
        <dbReference type="ARBA" id="ARBA00025830"/>
    </source>
</evidence>
<evidence type="ECO:0000256" key="1">
    <source>
        <dbReference type="ARBA" id="ARBA00004162"/>
    </source>
</evidence>
<keyword evidence="3 14" id="KW-0813">Transport</keyword>
<dbReference type="KEGG" id="kse:Ksed_18240"/>
<dbReference type="Proteomes" id="UP000006666">
    <property type="component" value="Chromosome"/>
</dbReference>
<dbReference type="GO" id="GO:0046961">
    <property type="term" value="F:proton-transporting ATPase activity, rotational mechanism"/>
    <property type="evidence" value="ECO:0007669"/>
    <property type="project" value="TreeGrafter"/>
</dbReference>
<comment type="subunit">
    <text evidence="13 14">F-type ATPases have 2 components, F(1) - the catalytic core - and F(0) - the membrane proton channel. F(1) has five subunits: alpha(3), beta(3), gamma(1), delta(1), epsilon(1). F(0) has three main subunits: a(1), b(2) and c(10-14). The alpha and beta chains form an alternating ring which encloses part of the gamma chain. F(1) is attached to F(0) by a central stalk formed by the gamma and epsilon chains, while a peripheral stalk is formed by the delta and b chains.</text>
</comment>
<keyword evidence="11 14" id="KW-0066">ATP synthesis</keyword>
<evidence type="ECO:0000256" key="12">
    <source>
        <dbReference type="ARBA" id="ARBA00025198"/>
    </source>
</evidence>
<comment type="similarity">
    <text evidence="2 14 15">Belongs to the ATPase B chain family.</text>
</comment>
<feature type="coiled-coil region" evidence="16">
    <location>
        <begin position="63"/>
        <end position="108"/>
    </location>
</feature>
<evidence type="ECO:0000256" key="11">
    <source>
        <dbReference type="ARBA" id="ARBA00023310"/>
    </source>
</evidence>
<evidence type="ECO:0000256" key="2">
    <source>
        <dbReference type="ARBA" id="ARBA00005513"/>
    </source>
</evidence>
<keyword evidence="5 14" id="KW-0138">CF(0)</keyword>
<evidence type="ECO:0000256" key="7">
    <source>
        <dbReference type="ARBA" id="ARBA00022781"/>
    </source>
</evidence>
<keyword evidence="6 14" id="KW-0812">Transmembrane</keyword>
<feature type="transmembrane region" description="Helical" evidence="14">
    <location>
        <begin position="30"/>
        <end position="49"/>
    </location>
</feature>
<reference evidence="17 18" key="1">
    <citation type="journal article" date="2009" name="Stand. Genomic Sci.">
        <title>Complete genome sequence of Kytococcus sedentarius type strain (541).</title>
        <authorList>
            <person name="Sims D."/>
            <person name="Brettin T."/>
            <person name="Detter J.C."/>
            <person name="Han C."/>
            <person name="Lapidus A."/>
            <person name="Copeland A."/>
            <person name="Glavina Del Rio T."/>
            <person name="Nolan M."/>
            <person name="Chen F."/>
            <person name="Lucas S."/>
            <person name="Tice H."/>
            <person name="Cheng J.F."/>
            <person name="Bruce D."/>
            <person name="Goodwin L."/>
            <person name="Pitluck S."/>
            <person name="Ovchinnikova G."/>
            <person name="Pati A."/>
            <person name="Ivanova N."/>
            <person name="Mavrommatis K."/>
            <person name="Chen A."/>
            <person name="Palaniappan K."/>
            <person name="D'haeseleer P."/>
            <person name="Chain P."/>
            <person name="Bristow J."/>
            <person name="Eisen J.A."/>
            <person name="Markowitz V."/>
            <person name="Hugenholtz P."/>
            <person name="Schneider S."/>
            <person name="Goker M."/>
            <person name="Pukall R."/>
            <person name="Kyrpides N.C."/>
            <person name="Klenk H.P."/>
        </authorList>
    </citation>
    <scope>NUCLEOTIDE SEQUENCE [LARGE SCALE GENOMIC DNA]</scope>
    <source>
        <strain evidence="18">ATCC 14392 / DSM 20547 / JCM 11482 / CCUG 33030 / NBRC 15357 / NCTC 11040 / CCM 314 / 541</strain>
    </source>
</reference>
<dbReference type="GO" id="GO:0005886">
    <property type="term" value="C:plasma membrane"/>
    <property type="evidence" value="ECO:0007669"/>
    <property type="project" value="UniProtKB-SubCell"/>
</dbReference>
<name>C7NJP6_KYTSD</name>
<dbReference type="CDD" id="cd06503">
    <property type="entry name" value="ATP-synt_Fo_b"/>
    <property type="match status" value="1"/>
</dbReference>
<comment type="subcellular location">
    <subcellularLocation>
        <location evidence="1 14">Cell membrane</location>
        <topology evidence="1 14">Single-pass membrane protein</topology>
    </subcellularLocation>
</comment>
<accession>C7NJP6</accession>
<evidence type="ECO:0000256" key="4">
    <source>
        <dbReference type="ARBA" id="ARBA00022475"/>
    </source>
</evidence>
<gene>
    <name evidence="14" type="primary">atpF</name>
    <name evidence="17" type="ordered locus">Ksed_18240</name>
</gene>